<dbReference type="PANTHER" id="PTHR23501:SF197">
    <property type="entry name" value="COMD"/>
    <property type="match status" value="1"/>
</dbReference>
<evidence type="ECO:0000313" key="9">
    <source>
        <dbReference type="EMBL" id="MFC0215098.1"/>
    </source>
</evidence>
<feature type="transmembrane region" description="Helical" evidence="7">
    <location>
        <begin position="200"/>
        <end position="222"/>
    </location>
</feature>
<keyword evidence="4 7" id="KW-0812">Transmembrane</keyword>
<comment type="caution">
    <text evidence="9">The sequence shown here is derived from an EMBL/GenBank/DDBJ whole genome shotgun (WGS) entry which is preliminary data.</text>
</comment>
<dbReference type="NCBIfam" id="TIGR00711">
    <property type="entry name" value="efflux_EmrB"/>
    <property type="match status" value="1"/>
</dbReference>
<name>A0ABV6DR15_9BACL</name>
<dbReference type="RefSeq" id="WP_377472539.1">
    <property type="nucleotide sequence ID" value="NZ_JBHLWN010000081.1"/>
</dbReference>
<evidence type="ECO:0000256" key="2">
    <source>
        <dbReference type="ARBA" id="ARBA00022448"/>
    </source>
</evidence>
<keyword evidence="5 7" id="KW-1133">Transmembrane helix</keyword>
<feature type="transmembrane region" description="Helical" evidence="7">
    <location>
        <begin position="21"/>
        <end position="43"/>
    </location>
</feature>
<evidence type="ECO:0000256" key="5">
    <source>
        <dbReference type="ARBA" id="ARBA00022989"/>
    </source>
</evidence>
<dbReference type="PANTHER" id="PTHR23501">
    <property type="entry name" value="MAJOR FACILITATOR SUPERFAMILY"/>
    <property type="match status" value="1"/>
</dbReference>
<keyword evidence="2" id="KW-0813">Transport</keyword>
<evidence type="ECO:0000256" key="3">
    <source>
        <dbReference type="ARBA" id="ARBA00022475"/>
    </source>
</evidence>
<dbReference type="SUPFAM" id="SSF103473">
    <property type="entry name" value="MFS general substrate transporter"/>
    <property type="match status" value="1"/>
</dbReference>
<feature type="transmembrane region" description="Helical" evidence="7">
    <location>
        <begin position="336"/>
        <end position="356"/>
    </location>
</feature>
<evidence type="ECO:0000256" key="4">
    <source>
        <dbReference type="ARBA" id="ARBA00022692"/>
    </source>
</evidence>
<feature type="transmembrane region" description="Helical" evidence="7">
    <location>
        <begin position="107"/>
        <end position="128"/>
    </location>
</feature>
<feature type="transmembrane region" description="Helical" evidence="7">
    <location>
        <begin position="168"/>
        <end position="188"/>
    </location>
</feature>
<dbReference type="Pfam" id="PF07690">
    <property type="entry name" value="MFS_1"/>
    <property type="match status" value="1"/>
</dbReference>
<dbReference type="InterPro" id="IPR036259">
    <property type="entry name" value="MFS_trans_sf"/>
</dbReference>
<feature type="domain" description="Major facilitator superfamily (MFS) profile" evidence="8">
    <location>
        <begin position="17"/>
        <end position="472"/>
    </location>
</feature>
<feature type="transmembrane region" description="Helical" evidence="7">
    <location>
        <begin position="368"/>
        <end position="386"/>
    </location>
</feature>
<gene>
    <name evidence="9" type="ORF">ACFFK0_22125</name>
</gene>
<proteinExistence type="predicted"/>
<organism evidence="9 10">
    <name type="scientific">Paenibacillus chartarius</name>
    <dbReference type="NCBI Taxonomy" id="747481"/>
    <lineage>
        <taxon>Bacteria</taxon>
        <taxon>Bacillati</taxon>
        <taxon>Bacillota</taxon>
        <taxon>Bacilli</taxon>
        <taxon>Bacillales</taxon>
        <taxon>Paenibacillaceae</taxon>
        <taxon>Paenibacillus</taxon>
    </lineage>
</organism>
<feature type="transmembrane region" description="Helical" evidence="7">
    <location>
        <begin position="310"/>
        <end position="329"/>
    </location>
</feature>
<sequence>MSSEHSAPHRQPQVKSITISLLLGLILASLDQTIVSTAMPTIINQLDGLSLYSWVFTVYMLASTATIPVYGKMADVFGRRNVYVIGLSLFLTGSVLCGFAGSITQLIVFRGIQGLGAGALMPIAFTIVGDLYPPESRGKFMSLFSAVFSISSILGPALGGLISQHLGWGWIFLINLPLGVPAICLMAAWKETKRYTRKPFDWAGVVSFTISIVSLLLALVFGGDSSGSSGHSTFVSPSVIALFCLSALFLALFLWIETKATEPMLPLHLFKIRVIAFGNVAGFFMSAGMFGAITFIPLFAQDVMEVSPTYAGSILIPLMLSVVVTTTLGGKLMSKVSYRAILVPSLALMAIGFGLLGGMTADTTPPQLVLYMIVTGLGMGAVYPVIGTAAQSAVGPTYRGVATASSQLFRSIGGTIGVSVLGSLLTQRIGSGVNELVDKMILGDALNGIFLLGLGFVIIALIACILMGNARLVPKVNNVKQMP</sequence>
<protein>
    <submittedName>
        <fullName evidence="9">MDR family MFS transporter</fullName>
    </submittedName>
</protein>
<dbReference type="Proteomes" id="UP001589776">
    <property type="component" value="Unassembled WGS sequence"/>
</dbReference>
<feature type="transmembrane region" description="Helical" evidence="7">
    <location>
        <begin position="445"/>
        <end position="467"/>
    </location>
</feature>
<reference evidence="9 10" key="1">
    <citation type="submission" date="2024-09" db="EMBL/GenBank/DDBJ databases">
        <authorList>
            <person name="Sun Q."/>
            <person name="Mori K."/>
        </authorList>
    </citation>
    <scope>NUCLEOTIDE SEQUENCE [LARGE SCALE GENOMIC DNA]</scope>
    <source>
        <strain evidence="9 10">CCM 7759</strain>
    </source>
</reference>
<feature type="transmembrane region" description="Helical" evidence="7">
    <location>
        <begin position="407"/>
        <end position="425"/>
    </location>
</feature>
<evidence type="ECO:0000259" key="8">
    <source>
        <dbReference type="PROSITE" id="PS50850"/>
    </source>
</evidence>
<evidence type="ECO:0000313" key="10">
    <source>
        <dbReference type="Proteomes" id="UP001589776"/>
    </source>
</evidence>
<feature type="transmembrane region" description="Helical" evidence="7">
    <location>
        <begin position="49"/>
        <end position="70"/>
    </location>
</feature>
<dbReference type="CDD" id="cd17502">
    <property type="entry name" value="MFS_Azr1_MDR_like"/>
    <property type="match status" value="1"/>
</dbReference>
<evidence type="ECO:0000256" key="1">
    <source>
        <dbReference type="ARBA" id="ARBA00004651"/>
    </source>
</evidence>
<dbReference type="PRINTS" id="PR01036">
    <property type="entry name" value="TCRTETB"/>
</dbReference>
<dbReference type="Gene3D" id="1.20.1250.20">
    <property type="entry name" value="MFS general substrate transporter like domains"/>
    <property type="match status" value="1"/>
</dbReference>
<feature type="transmembrane region" description="Helical" evidence="7">
    <location>
        <begin position="140"/>
        <end position="162"/>
    </location>
</feature>
<dbReference type="Gene3D" id="1.20.1720.10">
    <property type="entry name" value="Multidrug resistance protein D"/>
    <property type="match status" value="1"/>
</dbReference>
<feature type="transmembrane region" description="Helical" evidence="7">
    <location>
        <begin position="276"/>
        <end position="298"/>
    </location>
</feature>
<accession>A0ABV6DR15</accession>
<dbReference type="EMBL" id="JBHLWN010000081">
    <property type="protein sequence ID" value="MFC0215098.1"/>
    <property type="molecule type" value="Genomic_DNA"/>
</dbReference>
<comment type="subcellular location">
    <subcellularLocation>
        <location evidence="1">Cell membrane</location>
        <topology evidence="1">Multi-pass membrane protein</topology>
    </subcellularLocation>
</comment>
<dbReference type="InterPro" id="IPR020846">
    <property type="entry name" value="MFS_dom"/>
</dbReference>
<keyword evidence="10" id="KW-1185">Reference proteome</keyword>
<feature type="transmembrane region" description="Helical" evidence="7">
    <location>
        <begin position="82"/>
        <end position="101"/>
    </location>
</feature>
<keyword evidence="6 7" id="KW-0472">Membrane</keyword>
<dbReference type="InterPro" id="IPR004638">
    <property type="entry name" value="EmrB-like"/>
</dbReference>
<keyword evidence="3" id="KW-1003">Cell membrane</keyword>
<feature type="transmembrane region" description="Helical" evidence="7">
    <location>
        <begin position="234"/>
        <end position="256"/>
    </location>
</feature>
<evidence type="ECO:0000256" key="7">
    <source>
        <dbReference type="SAM" id="Phobius"/>
    </source>
</evidence>
<dbReference type="PROSITE" id="PS50850">
    <property type="entry name" value="MFS"/>
    <property type="match status" value="1"/>
</dbReference>
<dbReference type="InterPro" id="IPR011701">
    <property type="entry name" value="MFS"/>
</dbReference>
<evidence type="ECO:0000256" key="6">
    <source>
        <dbReference type="ARBA" id="ARBA00023136"/>
    </source>
</evidence>